<keyword evidence="2" id="KW-0810">Translation regulation</keyword>
<name>A0A7M7K4B9_VARDE</name>
<dbReference type="Pfam" id="PF01652">
    <property type="entry name" value="IF4E"/>
    <property type="match status" value="1"/>
</dbReference>
<evidence type="ECO:0000256" key="3">
    <source>
        <dbReference type="ARBA" id="ARBA00022884"/>
    </source>
</evidence>
<dbReference type="GO" id="GO:0003743">
    <property type="term" value="F:translation initiation factor activity"/>
    <property type="evidence" value="ECO:0007669"/>
    <property type="project" value="UniProtKB-KW"/>
</dbReference>
<dbReference type="PANTHER" id="PTHR11960:SF66">
    <property type="entry name" value="EUKARYOTIC TRANSLATION INITIATION FACTOR 4E TYPE 3"/>
    <property type="match status" value="1"/>
</dbReference>
<accession>A0A7M7K4B9</accession>
<evidence type="ECO:0000256" key="6">
    <source>
        <dbReference type="SAM" id="MobiDB-lite"/>
    </source>
</evidence>
<feature type="region of interest" description="Disordered" evidence="6">
    <location>
        <begin position="193"/>
        <end position="215"/>
    </location>
</feature>
<evidence type="ECO:0008006" key="9">
    <source>
        <dbReference type="Google" id="ProtNLM"/>
    </source>
</evidence>
<protein>
    <recommendedName>
        <fullName evidence="9">Eukaryotic translation initiation factor 4E type 3</fullName>
    </recommendedName>
</protein>
<dbReference type="RefSeq" id="XP_022660557.1">
    <property type="nucleotide sequence ID" value="XM_022804822.1"/>
</dbReference>
<dbReference type="SUPFAM" id="SSF55418">
    <property type="entry name" value="eIF4e-like"/>
    <property type="match status" value="1"/>
</dbReference>
<sequence length="215" mass="24629">MAYLDECSKLTQLQPNDEKCIPLNTPWTFWIDRTDCRGLSAEDYERNLKKIYTVDTVQTFWQVYNNIPSVNELGPNYSYHLMREQHRPIREDGVHKDGGAWRCRLASSDTKAIWQELLLAAIGEQLTDSDNPTELLGISVALRDGDDMIQLWHANACTEQTSKIPDRLEHVLPSGFRFLMRFYKAHHTIHPYRGGGGSSASHSGRRGSNYSPLYI</sequence>
<dbReference type="PANTHER" id="PTHR11960">
    <property type="entry name" value="EUKARYOTIC TRANSLATION INITIATION FACTOR 4E RELATED"/>
    <property type="match status" value="1"/>
</dbReference>
<dbReference type="InParanoid" id="A0A7M7K4B9"/>
<keyword evidence="4 5" id="KW-0648">Protein biosynthesis</keyword>
<organism evidence="7 8">
    <name type="scientific">Varroa destructor</name>
    <name type="common">Honeybee mite</name>
    <dbReference type="NCBI Taxonomy" id="109461"/>
    <lineage>
        <taxon>Eukaryota</taxon>
        <taxon>Metazoa</taxon>
        <taxon>Ecdysozoa</taxon>
        <taxon>Arthropoda</taxon>
        <taxon>Chelicerata</taxon>
        <taxon>Arachnida</taxon>
        <taxon>Acari</taxon>
        <taxon>Parasitiformes</taxon>
        <taxon>Mesostigmata</taxon>
        <taxon>Gamasina</taxon>
        <taxon>Dermanyssoidea</taxon>
        <taxon>Varroidae</taxon>
        <taxon>Varroa</taxon>
    </lineage>
</organism>
<dbReference type="AlphaFoldDB" id="A0A7M7K4B9"/>
<evidence type="ECO:0000313" key="8">
    <source>
        <dbReference type="Proteomes" id="UP000594260"/>
    </source>
</evidence>
<dbReference type="GeneID" id="111250107"/>
<keyword evidence="1 5" id="KW-0396">Initiation factor</keyword>
<evidence type="ECO:0000313" key="7">
    <source>
        <dbReference type="EnsemblMetazoa" id="XP_022660557"/>
    </source>
</evidence>
<dbReference type="Gene3D" id="3.30.760.10">
    <property type="entry name" value="RNA Cap, Translation Initiation Factor Eif4e"/>
    <property type="match status" value="1"/>
</dbReference>
<evidence type="ECO:0000256" key="2">
    <source>
        <dbReference type="ARBA" id="ARBA00022845"/>
    </source>
</evidence>
<dbReference type="EnsemblMetazoa" id="XM_022804822">
    <property type="protein sequence ID" value="XP_022660557"/>
    <property type="gene ID" value="LOC111250107"/>
</dbReference>
<dbReference type="KEGG" id="vde:111250107"/>
<dbReference type="OrthoDB" id="17977at2759"/>
<dbReference type="Proteomes" id="UP000594260">
    <property type="component" value="Unplaced"/>
</dbReference>
<evidence type="ECO:0000256" key="4">
    <source>
        <dbReference type="ARBA" id="ARBA00022917"/>
    </source>
</evidence>
<dbReference type="InterPro" id="IPR001040">
    <property type="entry name" value="TIF_eIF_4E"/>
</dbReference>
<comment type="similarity">
    <text evidence="5">Belongs to the eukaryotic initiation factor 4E family.</text>
</comment>
<evidence type="ECO:0000256" key="5">
    <source>
        <dbReference type="RuleBase" id="RU004374"/>
    </source>
</evidence>
<keyword evidence="8" id="KW-1185">Reference proteome</keyword>
<dbReference type="GO" id="GO:0006417">
    <property type="term" value="P:regulation of translation"/>
    <property type="evidence" value="ECO:0007669"/>
    <property type="project" value="UniProtKB-KW"/>
</dbReference>
<dbReference type="InterPro" id="IPR023398">
    <property type="entry name" value="TIF_eIF4e-like"/>
</dbReference>
<dbReference type="GO" id="GO:0016281">
    <property type="term" value="C:eukaryotic translation initiation factor 4F complex"/>
    <property type="evidence" value="ECO:0007669"/>
    <property type="project" value="TreeGrafter"/>
</dbReference>
<keyword evidence="3 5" id="KW-0694">RNA-binding</keyword>
<feature type="compositionally biased region" description="Low complexity" evidence="6">
    <location>
        <begin position="199"/>
        <end position="208"/>
    </location>
</feature>
<dbReference type="OMA" id="HFYKSHQ"/>
<reference evidence="7" key="1">
    <citation type="submission" date="2021-01" db="UniProtKB">
        <authorList>
            <consortium name="EnsemblMetazoa"/>
        </authorList>
    </citation>
    <scope>IDENTIFICATION</scope>
</reference>
<proteinExistence type="inferred from homology"/>
<evidence type="ECO:0000256" key="1">
    <source>
        <dbReference type="ARBA" id="ARBA00022540"/>
    </source>
</evidence>
<dbReference type="GO" id="GO:0000340">
    <property type="term" value="F:RNA 7-methylguanosine cap binding"/>
    <property type="evidence" value="ECO:0007669"/>
    <property type="project" value="TreeGrafter"/>
</dbReference>